<evidence type="ECO:0000256" key="4">
    <source>
        <dbReference type="PROSITE-ProRule" id="PRU00169"/>
    </source>
</evidence>
<evidence type="ECO:0000256" key="3">
    <source>
        <dbReference type="ARBA" id="ARBA00023163"/>
    </source>
</evidence>
<evidence type="ECO:0000313" key="8">
    <source>
        <dbReference type="Proteomes" id="UP000010367"/>
    </source>
</evidence>
<dbReference type="InterPro" id="IPR011006">
    <property type="entry name" value="CheY-like_superfamily"/>
</dbReference>
<reference evidence="7 8" key="1">
    <citation type="submission" date="2012-06" db="EMBL/GenBank/DDBJ databases">
        <title>Finished chromosome of genome of Oscillatoria acuminata PCC 6304.</title>
        <authorList>
            <consortium name="US DOE Joint Genome Institute"/>
            <person name="Gugger M."/>
            <person name="Coursin T."/>
            <person name="Rippka R."/>
            <person name="Tandeau De Marsac N."/>
            <person name="Huntemann M."/>
            <person name="Wei C.-L."/>
            <person name="Han J."/>
            <person name="Detter J.C."/>
            <person name="Han C."/>
            <person name="Tapia R."/>
            <person name="Davenport K."/>
            <person name="Daligault H."/>
            <person name="Erkkila T."/>
            <person name="Gu W."/>
            <person name="Munk A.C.C."/>
            <person name="Teshima H."/>
            <person name="Xu Y."/>
            <person name="Chain P."/>
            <person name="Chen A."/>
            <person name="Krypides N."/>
            <person name="Mavromatis K."/>
            <person name="Markowitz V."/>
            <person name="Szeto E."/>
            <person name="Ivanova N."/>
            <person name="Mikhailova N."/>
            <person name="Ovchinnikova G."/>
            <person name="Pagani I."/>
            <person name="Pati A."/>
            <person name="Goodwin L."/>
            <person name="Peters L."/>
            <person name="Pitluck S."/>
            <person name="Woyke T."/>
            <person name="Kerfeld C."/>
        </authorList>
    </citation>
    <scope>NUCLEOTIDE SEQUENCE [LARGE SCALE GENOMIC DNA]</scope>
    <source>
        <strain evidence="7 8">PCC 6304</strain>
    </source>
</reference>
<dbReference type="OrthoDB" id="466901at2"/>
<dbReference type="PROSITE" id="PS50043">
    <property type="entry name" value="HTH_LUXR_2"/>
    <property type="match status" value="1"/>
</dbReference>
<dbReference type="SMART" id="SM00421">
    <property type="entry name" value="HTH_LUXR"/>
    <property type="match status" value="1"/>
</dbReference>
<dbReference type="CDD" id="cd17574">
    <property type="entry name" value="REC_OmpR"/>
    <property type="match status" value="1"/>
</dbReference>
<accession>K9TIE6</accession>
<dbReference type="GO" id="GO:0000976">
    <property type="term" value="F:transcription cis-regulatory region binding"/>
    <property type="evidence" value="ECO:0007669"/>
    <property type="project" value="TreeGrafter"/>
</dbReference>
<dbReference type="InterPro" id="IPR039420">
    <property type="entry name" value="WalR-like"/>
</dbReference>
<dbReference type="Proteomes" id="UP000010367">
    <property type="component" value="Chromosome"/>
</dbReference>
<dbReference type="InterPro" id="IPR016032">
    <property type="entry name" value="Sig_transdc_resp-reg_C-effctor"/>
</dbReference>
<feature type="modified residue" description="4-aspartylphosphate" evidence="4">
    <location>
        <position position="52"/>
    </location>
</feature>
<dbReference type="GO" id="GO:0000156">
    <property type="term" value="F:phosphorelay response regulator activity"/>
    <property type="evidence" value="ECO:0007669"/>
    <property type="project" value="TreeGrafter"/>
</dbReference>
<keyword evidence="8" id="KW-1185">Reference proteome</keyword>
<dbReference type="SMART" id="SM00448">
    <property type="entry name" value="REC"/>
    <property type="match status" value="1"/>
</dbReference>
<proteinExistence type="predicted"/>
<dbReference type="HOGENOM" id="CLU_000445_30_4_3"/>
<dbReference type="PROSITE" id="PS50110">
    <property type="entry name" value="RESPONSE_REGULATORY"/>
    <property type="match status" value="1"/>
</dbReference>
<dbReference type="GO" id="GO:0005829">
    <property type="term" value="C:cytosol"/>
    <property type="evidence" value="ECO:0007669"/>
    <property type="project" value="TreeGrafter"/>
</dbReference>
<dbReference type="Gene3D" id="1.10.10.10">
    <property type="entry name" value="Winged helix-like DNA-binding domain superfamily/Winged helix DNA-binding domain"/>
    <property type="match status" value="1"/>
</dbReference>
<dbReference type="eggNOG" id="COG0745">
    <property type="taxonomic scope" value="Bacteria"/>
</dbReference>
<dbReference type="InParanoid" id="K9TIE6"/>
<dbReference type="RefSeq" id="WP_015148825.1">
    <property type="nucleotide sequence ID" value="NC_019693.1"/>
</dbReference>
<sequence>MKSILLVEDDVALRGNLTEYLEELGYLVLEASSGLEGLEIFDRQSPDLIISDVMMPSMDGLEFCRRLRSSRQGQLVPFLFLSGQNELEDRLKGHKMGADDYIVKPFNSKEIVAKIENLLERSLRLHQEILRVLDRVKAPEAPANPSPSQDPEKLPLTPAEAKVFAEVIEGGTNKEIGARLFLSDRTVQAHLTKILKKLNLKNRNELIRFAWENGYRAVNLQPE</sequence>
<dbReference type="InterPro" id="IPR036388">
    <property type="entry name" value="WH-like_DNA-bd_sf"/>
</dbReference>
<dbReference type="PANTHER" id="PTHR48111:SF67">
    <property type="entry name" value="TRANSCRIPTIONAL REGULATORY PROTEIN TCTD"/>
    <property type="match status" value="1"/>
</dbReference>
<dbReference type="InterPro" id="IPR000792">
    <property type="entry name" value="Tscrpt_reg_LuxR_C"/>
</dbReference>
<gene>
    <name evidence="7" type="ORF">Oscil6304_2566</name>
</gene>
<dbReference type="Pfam" id="PF00072">
    <property type="entry name" value="Response_reg"/>
    <property type="match status" value="1"/>
</dbReference>
<dbReference type="InterPro" id="IPR001789">
    <property type="entry name" value="Sig_transdc_resp-reg_receiver"/>
</dbReference>
<feature type="domain" description="Response regulatory" evidence="6">
    <location>
        <begin position="3"/>
        <end position="119"/>
    </location>
</feature>
<dbReference type="SUPFAM" id="SSF46894">
    <property type="entry name" value="C-terminal effector domain of the bipartite response regulators"/>
    <property type="match status" value="1"/>
</dbReference>
<dbReference type="KEGG" id="oac:Oscil6304_2566"/>
<feature type="domain" description="HTH luxR-type" evidence="5">
    <location>
        <begin position="149"/>
        <end position="214"/>
    </location>
</feature>
<dbReference type="GO" id="GO:0032993">
    <property type="term" value="C:protein-DNA complex"/>
    <property type="evidence" value="ECO:0007669"/>
    <property type="project" value="TreeGrafter"/>
</dbReference>
<evidence type="ECO:0000256" key="1">
    <source>
        <dbReference type="ARBA" id="ARBA00023015"/>
    </source>
</evidence>
<keyword evidence="2 7" id="KW-0238">DNA-binding</keyword>
<name>K9TIE6_9CYAN</name>
<dbReference type="Gene3D" id="3.40.50.2300">
    <property type="match status" value="1"/>
</dbReference>
<dbReference type="CDD" id="cd06170">
    <property type="entry name" value="LuxR_C_like"/>
    <property type="match status" value="1"/>
</dbReference>
<keyword evidence="3" id="KW-0804">Transcription</keyword>
<dbReference type="PRINTS" id="PR00038">
    <property type="entry name" value="HTHLUXR"/>
</dbReference>
<dbReference type="GO" id="GO:0006355">
    <property type="term" value="P:regulation of DNA-templated transcription"/>
    <property type="evidence" value="ECO:0007669"/>
    <property type="project" value="InterPro"/>
</dbReference>
<evidence type="ECO:0000259" key="6">
    <source>
        <dbReference type="PROSITE" id="PS50110"/>
    </source>
</evidence>
<dbReference type="PANTHER" id="PTHR48111">
    <property type="entry name" value="REGULATOR OF RPOS"/>
    <property type="match status" value="1"/>
</dbReference>
<evidence type="ECO:0000259" key="5">
    <source>
        <dbReference type="PROSITE" id="PS50043"/>
    </source>
</evidence>
<keyword evidence="4" id="KW-0597">Phosphoprotein</keyword>
<dbReference type="STRING" id="56110.Oscil6304_2566"/>
<evidence type="ECO:0000313" key="7">
    <source>
        <dbReference type="EMBL" id="AFY82183.1"/>
    </source>
</evidence>
<dbReference type="AlphaFoldDB" id="K9TIE6"/>
<dbReference type="Pfam" id="PF00196">
    <property type="entry name" value="GerE"/>
    <property type="match status" value="1"/>
</dbReference>
<dbReference type="EMBL" id="CP003607">
    <property type="protein sequence ID" value="AFY82183.1"/>
    <property type="molecule type" value="Genomic_DNA"/>
</dbReference>
<protein>
    <submittedName>
        <fullName evidence="7">Response regulator containing a CheY-like receiver domain and an HTH DNA-binding domain</fullName>
    </submittedName>
</protein>
<organism evidence="7 8">
    <name type="scientific">Oscillatoria acuminata PCC 6304</name>
    <dbReference type="NCBI Taxonomy" id="56110"/>
    <lineage>
        <taxon>Bacteria</taxon>
        <taxon>Bacillati</taxon>
        <taxon>Cyanobacteriota</taxon>
        <taxon>Cyanophyceae</taxon>
        <taxon>Oscillatoriophycideae</taxon>
        <taxon>Oscillatoriales</taxon>
        <taxon>Oscillatoriaceae</taxon>
        <taxon>Oscillatoria</taxon>
    </lineage>
</organism>
<dbReference type="SUPFAM" id="SSF52172">
    <property type="entry name" value="CheY-like"/>
    <property type="match status" value="1"/>
</dbReference>
<evidence type="ECO:0000256" key="2">
    <source>
        <dbReference type="ARBA" id="ARBA00023125"/>
    </source>
</evidence>
<keyword evidence="1" id="KW-0805">Transcription regulation</keyword>